<dbReference type="STRING" id="632955.GCA_000829675_01969"/>
<reference evidence="1 2" key="1">
    <citation type="submission" date="2013-06" db="EMBL/GenBank/DDBJ databases">
        <title>The Genome Sequence of Acinetobacter rudis CIP 110305.</title>
        <authorList>
            <consortium name="The Broad Institute Genome Sequencing Platform"/>
            <consortium name="The Broad Institute Genome Sequencing Center for Infectious Disease"/>
            <person name="Cerqueira G."/>
            <person name="Feldgarden M."/>
            <person name="Courvalin P."/>
            <person name="Perichon B."/>
            <person name="Grillot-Courvalin C."/>
            <person name="Clermont D."/>
            <person name="Rocha E."/>
            <person name="Yoon E.-J."/>
            <person name="Nemec A."/>
            <person name="Young S.K."/>
            <person name="Zeng Q."/>
            <person name="Gargeya S."/>
            <person name="Fitzgerald M."/>
            <person name="Abouelleil A."/>
            <person name="Alvarado L."/>
            <person name="Berlin A.M."/>
            <person name="Chapman S.B."/>
            <person name="Dewar J."/>
            <person name="Goldberg J."/>
            <person name="Griggs A."/>
            <person name="Gujja S."/>
            <person name="Hansen M."/>
            <person name="Howarth C."/>
            <person name="Imamovic A."/>
            <person name="Larimer J."/>
            <person name="McCowan C."/>
            <person name="Murphy C."/>
            <person name="Pearson M."/>
            <person name="Priest M."/>
            <person name="Roberts A."/>
            <person name="Saif S."/>
            <person name="Shea T."/>
            <person name="Sykes S."/>
            <person name="Wortman J."/>
            <person name="Nusbaum C."/>
            <person name="Birren B."/>
        </authorList>
    </citation>
    <scope>NUCLEOTIDE SEQUENCE [LARGE SCALE GENOMIC DNA]</scope>
    <source>
        <strain evidence="1 2">CIP 110305</strain>
    </source>
</reference>
<proteinExistence type="predicted"/>
<protein>
    <submittedName>
        <fullName evidence="1">Uncharacterized protein</fullName>
    </submittedName>
</protein>
<dbReference type="Proteomes" id="UP000014568">
    <property type="component" value="Unassembled WGS sequence"/>
</dbReference>
<dbReference type="eggNOG" id="ENOG5034112">
    <property type="taxonomic scope" value="Bacteria"/>
</dbReference>
<organism evidence="1 2">
    <name type="scientific">Acinetobacter rudis CIP 110305</name>
    <dbReference type="NCBI Taxonomy" id="421052"/>
    <lineage>
        <taxon>Bacteria</taxon>
        <taxon>Pseudomonadati</taxon>
        <taxon>Pseudomonadota</taxon>
        <taxon>Gammaproteobacteria</taxon>
        <taxon>Moraxellales</taxon>
        <taxon>Moraxellaceae</taxon>
        <taxon>Acinetobacter</taxon>
    </lineage>
</organism>
<comment type="caution">
    <text evidence="1">The sequence shown here is derived from an EMBL/GenBank/DDBJ whole genome shotgun (WGS) entry which is preliminary data.</text>
</comment>
<gene>
    <name evidence="1" type="ORF">F945_00784</name>
</gene>
<sequence length="235" mass="26771">MSNYAIYLRIQPELYLRFQQVTDQINTAHAPRQAKALGVVLADLACAVLDQVFTELIGKVADSESAEASHQSRENSQQVIDKIAGCIKQYMPYAVSFFNNQRLSPLVNYLATCIRQREGQYYLCYAIDTGLAESQIQNLNRIREGDDQAVKITFTNLIKIIDLGVHALIVKPKSLLKFNFLLNKTLDGVIHMCTHMGYQRLEKVTTHLTAIQAEPYLDHFFAFMQQEPQNHFVTQ</sequence>
<dbReference type="AlphaFoldDB" id="S3PM61"/>
<dbReference type="EMBL" id="ATGI01000006">
    <property type="protein sequence ID" value="EPF79896.1"/>
    <property type="molecule type" value="Genomic_DNA"/>
</dbReference>
<evidence type="ECO:0000313" key="2">
    <source>
        <dbReference type="Proteomes" id="UP000014568"/>
    </source>
</evidence>
<dbReference type="HOGENOM" id="CLU_1253677_0_0_6"/>
<dbReference type="PATRIC" id="fig|421052.3.peg.777"/>
<name>S3PM61_9GAMM</name>
<keyword evidence="2" id="KW-1185">Reference proteome</keyword>
<dbReference type="RefSeq" id="WP_016655214.1">
    <property type="nucleotide sequence ID" value="NZ_KE340351.1"/>
</dbReference>
<dbReference type="OrthoDB" id="9127034at2"/>
<evidence type="ECO:0000313" key="1">
    <source>
        <dbReference type="EMBL" id="EPF79896.1"/>
    </source>
</evidence>
<accession>S3PM61</accession>